<dbReference type="InterPro" id="IPR000515">
    <property type="entry name" value="MetI-like"/>
</dbReference>
<feature type="transmembrane region" description="Helical" evidence="8">
    <location>
        <begin position="74"/>
        <end position="95"/>
    </location>
</feature>
<keyword evidence="7 8" id="KW-0472">Membrane</keyword>
<dbReference type="EMBL" id="QUMS01000006">
    <property type="protein sequence ID" value="REG04756.1"/>
    <property type="molecule type" value="Genomic_DNA"/>
</dbReference>
<dbReference type="OrthoDB" id="8404154at2"/>
<evidence type="ECO:0000256" key="7">
    <source>
        <dbReference type="ARBA" id="ARBA00023136"/>
    </source>
</evidence>
<keyword evidence="11" id="KW-1185">Reference proteome</keyword>
<feature type="transmembrane region" description="Helical" evidence="8">
    <location>
        <begin position="275"/>
        <end position="295"/>
    </location>
</feature>
<keyword evidence="6 8" id="KW-1133">Transmembrane helix</keyword>
<dbReference type="Gene3D" id="1.10.3720.10">
    <property type="entry name" value="MetI-like"/>
    <property type="match status" value="1"/>
</dbReference>
<comment type="subcellular location">
    <subcellularLocation>
        <location evidence="1 8">Cell membrane</location>
        <topology evidence="1 8">Multi-pass membrane protein</topology>
    </subcellularLocation>
</comment>
<dbReference type="PANTHER" id="PTHR42929:SF1">
    <property type="entry name" value="INNER MEMBRANE ABC TRANSPORTER PERMEASE PROTEIN YDCU-RELATED"/>
    <property type="match status" value="1"/>
</dbReference>
<name>A0A347ZPJ8_9CHLR</name>
<evidence type="ECO:0000256" key="4">
    <source>
        <dbReference type="ARBA" id="ARBA00022475"/>
    </source>
</evidence>
<evidence type="ECO:0000256" key="3">
    <source>
        <dbReference type="ARBA" id="ARBA00022448"/>
    </source>
</evidence>
<evidence type="ECO:0000259" key="9">
    <source>
        <dbReference type="PROSITE" id="PS50928"/>
    </source>
</evidence>
<comment type="similarity">
    <text evidence="2">Belongs to the binding-protein-dependent transport system permease family. CysTW subfamily.</text>
</comment>
<evidence type="ECO:0000256" key="2">
    <source>
        <dbReference type="ARBA" id="ARBA00007069"/>
    </source>
</evidence>
<dbReference type="GO" id="GO:0005886">
    <property type="term" value="C:plasma membrane"/>
    <property type="evidence" value="ECO:0007669"/>
    <property type="project" value="UniProtKB-SubCell"/>
</dbReference>
<dbReference type="PROSITE" id="PS50928">
    <property type="entry name" value="ABC_TM1"/>
    <property type="match status" value="1"/>
</dbReference>
<keyword evidence="5 8" id="KW-0812">Transmembrane</keyword>
<dbReference type="GO" id="GO:0055085">
    <property type="term" value="P:transmembrane transport"/>
    <property type="evidence" value="ECO:0007669"/>
    <property type="project" value="InterPro"/>
</dbReference>
<feature type="transmembrane region" description="Helical" evidence="8">
    <location>
        <begin position="213"/>
        <end position="234"/>
    </location>
</feature>
<organism evidence="10 11">
    <name type="scientific">Pelolinea submarina</name>
    <dbReference type="NCBI Taxonomy" id="913107"/>
    <lineage>
        <taxon>Bacteria</taxon>
        <taxon>Bacillati</taxon>
        <taxon>Chloroflexota</taxon>
        <taxon>Anaerolineae</taxon>
        <taxon>Anaerolineales</taxon>
        <taxon>Anaerolineaceae</taxon>
        <taxon>Pelolinea</taxon>
    </lineage>
</organism>
<dbReference type="PANTHER" id="PTHR42929">
    <property type="entry name" value="INNER MEMBRANE ABC TRANSPORTER PERMEASE PROTEIN YDCU-RELATED-RELATED"/>
    <property type="match status" value="1"/>
</dbReference>
<evidence type="ECO:0000256" key="8">
    <source>
        <dbReference type="RuleBase" id="RU363032"/>
    </source>
</evidence>
<dbReference type="RefSeq" id="WP_116226348.1">
    <property type="nucleotide sequence ID" value="NZ_AP018437.1"/>
</dbReference>
<feature type="transmembrane region" description="Helical" evidence="8">
    <location>
        <begin position="20"/>
        <end position="46"/>
    </location>
</feature>
<evidence type="ECO:0000256" key="1">
    <source>
        <dbReference type="ARBA" id="ARBA00004651"/>
    </source>
</evidence>
<reference evidence="10 11" key="1">
    <citation type="submission" date="2018-08" db="EMBL/GenBank/DDBJ databases">
        <title>Genomic Encyclopedia of Type Strains, Phase IV (KMG-IV): sequencing the most valuable type-strain genomes for metagenomic binning, comparative biology and taxonomic classification.</title>
        <authorList>
            <person name="Goeker M."/>
        </authorList>
    </citation>
    <scope>NUCLEOTIDE SEQUENCE [LARGE SCALE GENOMIC DNA]</scope>
    <source>
        <strain evidence="10 11">DSM 23923</strain>
    </source>
</reference>
<evidence type="ECO:0000313" key="11">
    <source>
        <dbReference type="Proteomes" id="UP000256388"/>
    </source>
</evidence>
<comment type="caution">
    <text evidence="10">The sequence shown here is derived from an EMBL/GenBank/DDBJ whole genome shotgun (WGS) entry which is preliminary data.</text>
</comment>
<proteinExistence type="inferred from homology"/>
<dbReference type="InterPro" id="IPR035906">
    <property type="entry name" value="MetI-like_sf"/>
</dbReference>
<evidence type="ECO:0000313" key="10">
    <source>
        <dbReference type="EMBL" id="REG04756.1"/>
    </source>
</evidence>
<evidence type="ECO:0000256" key="5">
    <source>
        <dbReference type="ARBA" id="ARBA00022692"/>
    </source>
</evidence>
<keyword evidence="4" id="KW-1003">Cell membrane</keyword>
<keyword evidence="3 8" id="KW-0813">Transport</keyword>
<sequence length="305" mass="33262">MKNKQLNRKSGKDPSRWKSLIGLLPFFFFIAFFLVMPSITLFSGAFQDMDGQFTLANFSFLQNTFALKSYLTSIWVSLITSVIGGAFGFFVAYATTSGRAPRWMSTILTTFSGLAANFGGVPLAFAFIATLGRTGFITALLKGICLNGPDGAAICPFNPYDHGFNLYSVVGLILAYTYFQFPLMVLTITPALEGLKKEWVEASTNLGSSSAQYWRYVALPVLLPSLLGATILLFGNAFGAYATAQALTGGSIYLVTIMIGQQIRGDVLGNPNEGYALAFGMVIIMSITIFLYVMLQRKTARWIKS</sequence>
<gene>
    <name evidence="10" type="ORF">DFR64_3108</name>
</gene>
<evidence type="ECO:0000256" key="6">
    <source>
        <dbReference type="ARBA" id="ARBA00022989"/>
    </source>
</evidence>
<feature type="transmembrane region" description="Helical" evidence="8">
    <location>
        <begin position="107"/>
        <end position="131"/>
    </location>
</feature>
<accession>A0A347ZPJ8</accession>
<dbReference type="AlphaFoldDB" id="A0A347ZPJ8"/>
<dbReference type="Proteomes" id="UP000256388">
    <property type="component" value="Unassembled WGS sequence"/>
</dbReference>
<protein>
    <submittedName>
        <fullName evidence="10">Putative spermidine/putrescine transport system permease protein</fullName>
    </submittedName>
</protein>
<dbReference type="Pfam" id="PF00528">
    <property type="entry name" value="BPD_transp_1"/>
    <property type="match status" value="1"/>
</dbReference>
<dbReference type="SUPFAM" id="SSF161098">
    <property type="entry name" value="MetI-like"/>
    <property type="match status" value="1"/>
</dbReference>
<feature type="domain" description="ABC transmembrane type-1" evidence="9">
    <location>
        <begin position="70"/>
        <end position="294"/>
    </location>
</feature>
<dbReference type="CDD" id="cd06261">
    <property type="entry name" value="TM_PBP2"/>
    <property type="match status" value="1"/>
</dbReference>
<feature type="transmembrane region" description="Helical" evidence="8">
    <location>
        <begin position="166"/>
        <end position="192"/>
    </location>
</feature>